<evidence type="ECO:0000313" key="1">
    <source>
        <dbReference type="EMBL" id="RZS32485.1"/>
    </source>
</evidence>
<sequence length="156" mass="17705">MTGRDETAESPVIRIEIRITGNLRSVRVRRLEAAEVDTTDPAELVSRIAAVLPEFHTVDWHTDYPADPATNAENRFEYMSRSQQRNVLDGLARYEGEWRVTAVESVTFGGDSWEEVFQAAGEWFSDNREVNTVVGVSMDYDTPPHRDMTVFFVYGG</sequence>
<dbReference type="EMBL" id="SGWQ01000012">
    <property type="protein sequence ID" value="RZS32485.1"/>
    <property type="molecule type" value="Genomic_DNA"/>
</dbReference>
<comment type="caution">
    <text evidence="1">The sequence shown here is derived from an EMBL/GenBank/DDBJ whole genome shotgun (WGS) entry which is preliminary data.</text>
</comment>
<keyword evidence="2" id="KW-1185">Reference proteome</keyword>
<proteinExistence type="predicted"/>
<reference evidence="1 2" key="1">
    <citation type="submission" date="2019-02" db="EMBL/GenBank/DDBJ databases">
        <title>Genomic Encyclopedia of Type Strains, Phase IV (KMG-IV): sequencing the most valuable type-strain genomes for metagenomic binning, comparative biology and taxonomic classification.</title>
        <authorList>
            <person name="Goeker M."/>
        </authorList>
    </citation>
    <scope>NUCLEOTIDE SEQUENCE [LARGE SCALE GENOMIC DNA]</scope>
    <source>
        <strain evidence="1 2">DSM 101727</strain>
    </source>
</reference>
<protein>
    <submittedName>
        <fullName evidence="1">Uncharacterized protein</fullName>
    </submittedName>
</protein>
<dbReference type="RefSeq" id="WP_130347927.1">
    <property type="nucleotide sequence ID" value="NZ_SGWQ01000012.1"/>
</dbReference>
<name>A0A4Q7KE22_9PSEU</name>
<dbReference type="AlphaFoldDB" id="A0A4Q7KE22"/>
<organism evidence="1 2">
    <name type="scientific">Herbihabitans rhizosphaerae</name>
    <dbReference type="NCBI Taxonomy" id="1872711"/>
    <lineage>
        <taxon>Bacteria</taxon>
        <taxon>Bacillati</taxon>
        <taxon>Actinomycetota</taxon>
        <taxon>Actinomycetes</taxon>
        <taxon>Pseudonocardiales</taxon>
        <taxon>Pseudonocardiaceae</taxon>
        <taxon>Herbihabitans</taxon>
    </lineage>
</organism>
<evidence type="ECO:0000313" key="2">
    <source>
        <dbReference type="Proteomes" id="UP000294257"/>
    </source>
</evidence>
<dbReference type="Proteomes" id="UP000294257">
    <property type="component" value="Unassembled WGS sequence"/>
</dbReference>
<accession>A0A4Q7KE22</accession>
<gene>
    <name evidence="1" type="ORF">EV193_112119</name>
</gene>